<evidence type="ECO:0000256" key="5">
    <source>
        <dbReference type="ARBA" id="ARBA00023136"/>
    </source>
</evidence>
<proteinExistence type="predicted"/>
<evidence type="ECO:0000256" key="1">
    <source>
        <dbReference type="ARBA" id="ARBA00004533"/>
    </source>
</evidence>
<keyword evidence="2" id="KW-1003">Cell membrane</keyword>
<name>A0A285NEC0_9HYPH</name>
<sequence length="296" mass="33757">MSSPQKKPRKITFSHRLEYAGVMLVISILRMMPLEMSSAFMGWCWRKVAPKLSRQKRAMDHLRQAFPDKTDEELHLITLDMWDNLGRTFAEGLLVDRFEKAAAKFHKDENFENIEALVTKKGGVLVSLHSGNWELGGIIAHQHGVKLSTVYQKLKNPLVDGYVVKMRNSFFKGGIHAKGNRAGTKMMAWVRDGNIAAIMGDLRDAGGLKVPFFGRPAPTNIFPARMARNLNVPLVAGRIVRRNGLEFDLEFEEINVPYTDDVDADVNEATRQVQAIFENWVRARPDQWMWAHKRWG</sequence>
<dbReference type="RefSeq" id="WP_097152395.1">
    <property type="nucleotide sequence ID" value="NZ_OBEL01000001.1"/>
</dbReference>
<dbReference type="Pfam" id="PF03279">
    <property type="entry name" value="Lip_A_acyltrans"/>
    <property type="match status" value="1"/>
</dbReference>
<evidence type="ECO:0000313" key="7">
    <source>
        <dbReference type="EMBL" id="SNZ07638.1"/>
    </source>
</evidence>
<gene>
    <name evidence="7" type="ORF">SAMN06265368_1173</name>
</gene>
<evidence type="ECO:0000313" key="8">
    <source>
        <dbReference type="Proteomes" id="UP000219439"/>
    </source>
</evidence>
<dbReference type="GO" id="GO:0016746">
    <property type="term" value="F:acyltransferase activity"/>
    <property type="evidence" value="ECO:0007669"/>
    <property type="project" value="UniProtKB-KW"/>
</dbReference>
<evidence type="ECO:0000256" key="2">
    <source>
        <dbReference type="ARBA" id="ARBA00022475"/>
    </source>
</evidence>
<organism evidence="7 8">
    <name type="scientific">Cohaesibacter gelatinilyticus</name>
    <dbReference type="NCBI Taxonomy" id="372072"/>
    <lineage>
        <taxon>Bacteria</taxon>
        <taxon>Pseudomonadati</taxon>
        <taxon>Pseudomonadota</taxon>
        <taxon>Alphaproteobacteria</taxon>
        <taxon>Hyphomicrobiales</taxon>
        <taxon>Cohaesibacteraceae</taxon>
    </lineage>
</organism>
<accession>A0A285NEC0</accession>
<protein>
    <submittedName>
        <fullName evidence="7">KDO2-lipid IV(A) lauroyltransferase</fullName>
    </submittedName>
</protein>
<dbReference type="GO" id="GO:0005886">
    <property type="term" value="C:plasma membrane"/>
    <property type="evidence" value="ECO:0007669"/>
    <property type="project" value="UniProtKB-SubCell"/>
</dbReference>
<dbReference type="PANTHER" id="PTHR30606:SF10">
    <property type="entry name" value="PHOSPHATIDYLINOSITOL MANNOSIDE ACYLTRANSFERASE"/>
    <property type="match status" value="1"/>
</dbReference>
<keyword evidence="3" id="KW-0997">Cell inner membrane</keyword>
<keyword evidence="4 7" id="KW-0808">Transferase</keyword>
<reference evidence="7 8" key="1">
    <citation type="submission" date="2017-09" db="EMBL/GenBank/DDBJ databases">
        <authorList>
            <person name="Ehlers B."/>
            <person name="Leendertz F.H."/>
        </authorList>
    </citation>
    <scope>NUCLEOTIDE SEQUENCE [LARGE SCALE GENOMIC DNA]</scope>
    <source>
        <strain evidence="7 8">DSM 18289</strain>
    </source>
</reference>
<comment type="subcellular location">
    <subcellularLocation>
        <location evidence="1">Cell inner membrane</location>
    </subcellularLocation>
</comment>
<dbReference type="EMBL" id="OBEL01000001">
    <property type="protein sequence ID" value="SNZ07638.1"/>
    <property type="molecule type" value="Genomic_DNA"/>
</dbReference>
<evidence type="ECO:0000256" key="3">
    <source>
        <dbReference type="ARBA" id="ARBA00022519"/>
    </source>
</evidence>
<keyword evidence="6" id="KW-0012">Acyltransferase</keyword>
<dbReference type="Proteomes" id="UP000219439">
    <property type="component" value="Unassembled WGS sequence"/>
</dbReference>
<dbReference type="PANTHER" id="PTHR30606">
    <property type="entry name" value="LIPID A BIOSYNTHESIS LAUROYL ACYLTRANSFERASE"/>
    <property type="match status" value="1"/>
</dbReference>
<dbReference type="CDD" id="cd07984">
    <property type="entry name" value="LPLAT_LABLAT-like"/>
    <property type="match status" value="1"/>
</dbReference>
<evidence type="ECO:0000256" key="4">
    <source>
        <dbReference type="ARBA" id="ARBA00022679"/>
    </source>
</evidence>
<dbReference type="OrthoDB" id="9801955at2"/>
<keyword evidence="8" id="KW-1185">Reference proteome</keyword>
<dbReference type="InterPro" id="IPR004960">
    <property type="entry name" value="LipA_acyltrans"/>
</dbReference>
<evidence type="ECO:0000256" key="6">
    <source>
        <dbReference type="ARBA" id="ARBA00023315"/>
    </source>
</evidence>
<dbReference type="AlphaFoldDB" id="A0A285NEC0"/>
<dbReference type="GO" id="GO:0009247">
    <property type="term" value="P:glycolipid biosynthetic process"/>
    <property type="evidence" value="ECO:0007669"/>
    <property type="project" value="UniProtKB-ARBA"/>
</dbReference>
<keyword evidence="5" id="KW-0472">Membrane</keyword>